<dbReference type="GeneID" id="93220922"/>
<feature type="transmembrane region" description="Helical" evidence="1">
    <location>
        <begin position="217"/>
        <end position="238"/>
    </location>
</feature>
<name>A0A6G7BBB4_9LACO</name>
<evidence type="ECO:0000313" key="2">
    <source>
        <dbReference type="EMBL" id="QIH23305.1"/>
    </source>
</evidence>
<evidence type="ECO:0000256" key="1">
    <source>
        <dbReference type="SAM" id="Phobius"/>
    </source>
</evidence>
<dbReference type="PIRSF" id="PIRSF033111">
    <property type="entry name" value="UCP033111"/>
    <property type="match status" value="1"/>
</dbReference>
<feature type="transmembrane region" description="Helical" evidence="1">
    <location>
        <begin position="154"/>
        <end position="172"/>
    </location>
</feature>
<organism evidence="2 3">
    <name type="scientific">Lactobacillus iners</name>
    <dbReference type="NCBI Taxonomy" id="147802"/>
    <lineage>
        <taxon>Bacteria</taxon>
        <taxon>Bacillati</taxon>
        <taxon>Bacillota</taxon>
        <taxon>Bacilli</taxon>
        <taxon>Lactobacillales</taxon>
        <taxon>Lactobacillaceae</taxon>
        <taxon>Lactobacillus</taxon>
    </lineage>
</organism>
<gene>
    <name evidence="2" type="ORF">G6Z83_00540</name>
</gene>
<proteinExistence type="predicted"/>
<accession>A0A6G7BBB4</accession>
<protein>
    <submittedName>
        <fullName evidence="2">DUF1129 domain-containing protein</fullName>
    </submittedName>
</protein>
<evidence type="ECO:0000313" key="3">
    <source>
        <dbReference type="Proteomes" id="UP000501676"/>
    </source>
</evidence>
<dbReference type="Pfam" id="PF06570">
    <property type="entry name" value="DUF1129"/>
    <property type="match status" value="1"/>
</dbReference>
<dbReference type="EMBL" id="CP049228">
    <property type="protein sequence ID" value="QIH23305.1"/>
    <property type="molecule type" value="Genomic_DNA"/>
</dbReference>
<dbReference type="Proteomes" id="UP000501676">
    <property type="component" value="Chromosome"/>
</dbReference>
<reference evidence="2 3" key="1">
    <citation type="submission" date="2020-02" db="EMBL/GenBank/DDBJ databases">
        <title>Complete genome sequences of six Lactobacillus iners strains isolated from the human vagina.</title>
        <authorList>
            <person name="France M.T."/>
            <person name="Rutt L."/>
            <person name="Narina S."/>
            <person name="Arbaugh S."/>
            <person name="Humphrys M.S."/>
            <person name="Ma B."/>
            <person name="Hayward M.R."/>
            <person name="Relman D."/>
            <person name="Kwon D.S."/>
            <person name="Ravel J."/>
        </authorList>
    </citation>
    <scope>NUCLEOTIDE SEQUENCE [LARGE SCALE GENOMIC DNA]</scope>
    <source>
        <strain evidence="2 3">C0210C1</strain>
    </source>
</reference>
<dbReference type="RefSeq" id="WP_006734952.1">
    <property type="nucleotide sequence ID" value="NZ_CP049223.1"/>
</dbReference>
<dbReference type="InterPro" id="IPR009214">
    <property type="entry name" value="DUF1129"/>
</dbReference>
<keyword evidence="1" id="KW-1133">Transmembrane helix</keyword>
<keyword evidence="1" id="KW-0812">Transmembrane</keyword>
<feature type="transmembrane region" description="Helical" evidence="1">
    <location>
        <begin position="184"/>
        <end position="205"/>
    </location>
</feature>
<keyword evidence="1" id="KW-0472">Membrane</keyword>
<dbReference type="AlphaFoldDB" id="A0A6G7BBB4"/>
<feature type="transmembrane region" description="Helical" evidence="1">
    <location>
        <begin position="120"/>
        <end position="142"/>
    </location>
</feature>
<sequence length="258" mass="29433">MSLEEKNAETIKAQKLHLQKQAMQINKVNDIEHASVDDLYELLSNKNRDYVFKLKKQLADQGKQTEEQVAILIDKLLPEIVVAQKKGVTAVNYYGKSPIEKAYELLHPVEKPKETSFTMLVLDNILLYLTCFLGMFGLIQMFSNQKNNSQNMGIITIMSVGIIFGILMAYYNRMLAMDKKDRPAVWKLIAYGIVMLVGVYVWIAIVSVVPIFRPINIVLPAVVNVGMGVIAFVLRMYLKKKYNIIDPLRAKQLSKYNK</sequence>